<sequence length="278" mass="31015">MNRTRLQDWLAACKAKVFQKRPNSPEEVERQMEPVLSRQIGVVQNSPDSTIGRSPTIKSKANSVIASLKADMKEKIYTGVVFGLPLPTPPHGSGHPHITNYSKDLVHFGRHTICRCGIPSIHGDAFTRRHHAEAVNKITFLSAPTPTAPSRPLTWEEAMIALLDAACVDVRASPGWHQEDQSLLRQVYAESTVKAIMKYREVWQGVIRIQGNVKCMLEDDVFWWSEKNPKGIKLKNLSHCGGGQPLSIHGPFYSQGSLKKAQPIPSNEETSEEIFYAL</sequence>
<accession>A0A2V1E4D9</accession>
<proteinExistence type="predicted"/>
<reference evidence="1 2" key="1">
    <citation type="journal article" date="2018" name="Sci. Rep.">
        <title>Comparative genomics provides insights into the lifestyle and reveals functional heterogeneity of dark septate endophytic fungi.</title>
        <authorList>
            <person name="Knapp D.G."/>
            <person name="Nemeth J.B."/>
            <person name="Barry K."/>
            <person name="Hainaut M."/>
            <person name="Henrissat B."/>
            <person name="Johnson J."/>
            <person name="Kuo A."/>
            <person name="Lim J.H.P."/>
            <person name="Lipzen A."/>
            <person name="Nolan M."/>
            <person name="Ohm R.A."/>
            <person name="Tamas L."/>
            <person name="Grigoriev I.V."/>
            <person name="Spatafora J.W."/>
            <person name="Nagy L.G."/>
            <person name="Kovacs G.M."/>
        </authorList>
    </citation>
    <scope>NUCLEOTIDE SEQUENCE [LARGE SCALE GENOMIC DNA]</scope>
    <source>
        <strain evidence="1 2">DSE2036</strain>
    </source>
</reference>
<evidence type="ECO:0000313" key="1">
    <source>
        <dbReference type="EMBL" id="PVI04969.1"/>
    </source>
</evidence>
<protein>
    <submittedName>
        <fullName evidence="1">Uncharacterized protein</fullName>
    </submittedName>
</protein>
<dbReference type="Proteomes" id="UP000244855">
    <property type="component" value="Unassembled WGS sequence"/>
</dbReference>
<keyword evidence="2" id="KW-1185">Reference proteome</keyword>
<gene>
    <name evidence="1" type="ORF">DM02DRAFT_688962</name>
</gene>
<organism evidence="1 2">
    <name type="scientific">Periconia macrospinosa</name>
    <dbReference type="NCBI Taxonomy" id="97972"/>
    <lineage>
        <taxon>Eukaryota</taxon>
        <taxon>Fungi</taxon>
        <taxon>Dikarya</taxon>
        <taxon>Ascomycota</taxon>
        <taxon>Pezizomycotina</taxon>
        <taxon>Dothideomycetes</taxon>
        <taxon>Pleosporomycetidae</taxon>
        <taxon>Pleosporales</taxon>
        <taxon>Massarineae</taxon>
        <taxon>Periconiaceae</taxon>
        <taxon>Periconia</taxon>
    </lineage>
</organism>
<dbReference type="EMBL" id="KZ805317">
    <property type="protein sequence ID" value="PVI04969.1"/>
    <property type="molecule type" value="Genomic_DNA"/>
</dbReference>
<name>A0A2V1E4D9_9PLEO</name>
<dbReference type="OrthoDB" id="10504815at2759"/>
<dbReference type="AlphaFoldDB" id="A0A2V1E4D9"/>
<evidence type="ECO:0000313" key="2">
    <source>
        <dbReference type="Proteomes" id="UP000244855"/>
    </source>
</evidence>